<keyword evidence="3" id="KW-1185">Reference proteome</keyword>
<sequence length="161" mass="17726">DNITEVKEILEKVKDYKWDSSPKATTMAFTTRTTGRNGKAGTAAVLTKYLERTWDERVRRAGLELEKQEEAAVPKGRRRRDSKDNGFKARSKDLSAEGSKDTPSLDGLGSKEGGFKEAKGSKERIGSKDDGGDDPFGQFVSKMGHIDQKQYPTGGGPGYFM</sequence>
<proteinExistence type="predicted"/>
<accession>A0AAN8IPR8</accession>
<feature type="compositionally biased region" description="Basic and acidic residues" evidence="1">
    <location>
        <begin position="81"/>
        <end position="100"/>
    </location>
</feature>
<dbReference type="EMBL" id="WIXE01006385">
    <property type="protein sequence ID" value="KAK5981331.1"/>
    <property type="molecule type" value="Genomic_DNA"/>
</dbReference>
<evidence type="ECO:0000313" key="2">
    <source>
        <dbReference type="EMBL" id="KAK5981331.1"/>
    </source>
</evidence>
<name>A0AAN8IPR8_TRICO</name>
<evidence type="ECO:0000313" key="3">
    <source>
        <dbReference type="Proteomes" id="UP001331761"/>
    </source>
</evidence>
<feature type="compositionally biased region" description="Basic and acidic residues" evidence="1">
    <location>
        <begin position="60"/>
        <end position="72"/>
    </location>
</feature>
<dbReference type="Proteomes" id="UP001331761">
    <property type="component" value="Unassembled WGS sequence"/>
</dbReference>
<feature type="region of interest" description="Disordered" evidence="1">
    <location>
        <begin position="60"/>
        <end position="161"/>
    </location>
</feature>
<reference evidence="2 3" key="1">
    <citation type="submission" date="2019-10" db="EMBL/GenBank/DDBJ databases">
        <title>Assembly and Annotation for the nematode Trichostrongylus colubriformis.</title>
        <authorList>
            <person name="Martin J."/>
        </authorList>
    </citation>
    <scope>NUCLEOTIDE SEQUENCE [LARGE SCALE GENOMIC DNA]</scope>
    <source>
        <strain evidence="2">G859</strain>
        <tissue evidence="2">Whole worm</tissue>
    </source>
</reference>
<comment type="caution">
    <text evidence="2">The sequence shown here is derived from an EMBL/GenBank/DDBJ whole genome shotgun (WGS) entry which is preliminary data.</text>
</comment>
<dbReference type="AlphaFoldDB" id="A0AAN8IPR8"/>
<feature type="non-terminal residue" evidence="2">
    <location>
        <position position="1"/>
    </location>
</feature>
<gene>
    <name evidence="2" type="ORF">GCK32_019612</name>
</gene>
<evidence type="ECO:0000256" key="1">
    <source>
        <dbReference type="SAM" id="MobiDB-lite"/>
    </source>
</evidence>
<protein>
    <submittedName>
        <fullName evidence="2">Uncharacterized protein</fullName>
    </submittedName>
</protein>
<feature type="compositionally biased region" description="Basic and acidic residues" evidence="1">
    <location>
        <begin position="113"/>
        <end position="130"/>
    </location>
</feature>
<organism evidence="2 3">
    <name type="scientific">Trichostrongylus colubriformis</name>
    <name type="common">Black scour worm</name>
    <dbReference type="NCBI Taxonomy" id="6319"/>
    <lineage>
        <taxon>Eukaryota</taxon>
        <taxon>Metazoa</taxon>
        <taxon>Ecdysozoa</taxon>
        <taxon>Nematoda</taxon>
        <taxon>Chromadorea</taxon>
        <taxon>Rhabditida</taxon>
        <taxon>Rhabditina</taxon>
        <taxon>Rhabditomorpha</taxon>
        <taxon>Strongyloidea</taxon>
        <taxon>Trichostrongylidae</taxon>
        <taxon>Trichostrongylus</taxon>
    </lineage>
</organism>